<dbReference type="Proteomes" id="UP001372338">
    <property type="component" value="Unassembled WGS sequence"/>
</dbReference>
<organism evidence="1 2">
    <name type="scientific">Crotalaria pallida</name>
    <name type="common">Smooth rattlebox</name>
    <name type="synonym">Crotalaria striata</name>
    <dbReference type="NCBI Taxonomy" id="3830"/>
    <lineage>
        <taxon>Eukaryota</taxon>
        <taxon>Viridiplantae</taxon>
        <taxon>Streptophyta</taxon>
        <taxon>Embryophyta</taxon>
        <taxon>Tracheophyta</taxon>
        <taxon>Spermatophyta</taxon>
        <taxon>Magnoliopsida</taxon>
        <taxon>eudicotyledons</taxon>
        <taxon>Gunneridae</taxon>
        <taxon>Pentapetalae</taxon>
        <taxon>rosids</taxon>
        <taxon>fabids</taxon>
        <taxon>Fabales</taxon>
        <taxon>Fabaceae</taxon>
        <taxon>Papilionoideae</taxon>
        <taxon>50 kb inversion clade</taxon>
        <taxon>genistoids sensu lato</taxon>
        <taxon>core genistoids</taxon>
        <taxon>Crotalarieae</taxon>
        <taxon>Crotalaria</taxon>
    </lineage>
</organism>
<reference evidence="1 2" key="1">
    <citation type="submission" date="2024-01" db="EMBL/GenBank/DDBJ databases">
        <title>The genomes of 5 underutilized Papilionoideae crops provide insights into root nodulation and disease resistanc.</title>
        <authorList>
            <person name="Yuan L."/>
        </authorList>
    </citation>
    <scope>NUCLEOTIDE SEQUENCE [LARGE SCALE GENOMIC DNA]</scope>
    <source>
        <strain evidence="1">ZHUSHIDOU_FW_LH</strain>
        <tissue evidence="1">Leaf</tissue>
    </source>
</reference>
<dbReference type="AlphaFoldDB" id="A0AAN9E8C8"/>
<evidence type="ECO:0000313" key="2">
    <source>
        <dbReference type="Proteomes" id="UP001372338"/>
    </source>
</evidence>
<dbReference type="EMBL" id="JAYWIO010000007">
    <property type="protein sequence ID" value="KAK7251050.1"/>
    <property type="molecule type" value="Genomic_DNA"/>
</dbReference>
<keyword evidence="2" id="KW-1185">Reference proteome</keyword>
<name>A0AAN9E8C8_CROPI</name>
<comment type="caution">
    <text evidence="1">The sequence shown here is derived from an EMBL/GenBank/DDBJ whole genome shotgun (WGS) entry which is preliminary data.</text>
</comment>
<accession>A0AAN9E8C8</accession>
<sequence>MQLSSPSFSQFAYWGRISAVLRTDSVVDCTVTHGYERSLVCLSMRRCLAAHESSSVLANICVLQGGAEGEGLGGNDDGTRGWLDGGRDEVLRLVVLAVEVILGLVGEEMSWRDRDCVKEGVGLRAKASER</sequence>
<evidence type="ECO:0000313" key="1">
    <source>
        <dbReference type="EMBL" id="KAK7251050.1"/>
    </source>
</evidence>
<proteinExistence type="predicted"/>
<protein>
    <submittedName>
        <fullName evidence="1">Uncharacterized protein</fullName>
    </submittedName>
</protein>
<gene>
    <name evidence="1" type="ORF">RIF29_33920</name>
</gene>